<dbReference type="AlphaFoldDB" id="A0AA40BCU4"/>
<keyword evidence="1" id="KW-0472">Membrane</keyword>
<name>A0AA40BCU4_9PEZI</name>
<dbReference type="Proteomes" id="UP001172102">
    <property type="component" value="Unassembled WGS sequence"/>
</dbReference>
<keyword evidence="1" id="KW-0812">Transmembrane</keyword>
<evidence type="ECO:0000256" key="1">
    <source>
        <dbReference type="SAM" id="Phobius"/>
    </source>
</evidence>
<accession>A0AA40BCU4</accession>
<feature type="transmembrane region" description="Helical" evidence="1">
    <location>
        <begin position="23"/>
        <end position="47"/>
    </location>
</feature>
<organism evidence="2 3">
    <name type="scientific">Lasiosphaeris hirsuta</name>
    <dbReference type="NCBI Taxonomy" id="260670"/>
    <lineage>
        <taxon>Eukaryota</taxon>
        <taxon>Fungi</taxon>
        <taxon>Dikarya</taxon>
        <taxon>Ascomycota</taxon>
        <taxon>Pezizomycotina</taxon>
        <taxon>Sordariomycetes</taxon>
        <taxon>Sordariomycetidae</taxon>
        <taxon>Sordariales</taxon>
        <taxon>Lasiosphaeriaceae</taxon>
        <taxon>Lasiosphaeris</taxon>
    </lineage>
</organism>
<dbReference type="EMBL" id="JAUKUA010000001">
    <property type="protein sequence ID" value="KAK0731908.1"/>
    <property type="molecule type" value="Genomic_DNA"/>
</dbReference>
<sequence length="59" mass="6521">MGSCYPLSKQLVNAVQGVMLDDFPLWCLPVTPVLLLFNGSLLANFILEDCPFVCLNYPS</sequence>
<evidence type="ECO:0000313" key="2">
    <source>
        <dbReference type="EMBL" id="KAK0731908.1"/>
    </source>
</evidence>
<proteinExistence type="predicted"/>
<comment type="caution">
    <text evidence="2">The sequence shown here is derived from an EMBL/GenBank/DDBJ whole genome shotgun (WGS) entry which is preliminary data.</text>
</comment>
<gene>
    <name evidence="2" type="ORF">B0H67DRAFT_566185</name>
</gene>
<evidence type="ECO:0000313" key="3">
    <source>
        <dbReference type="Proteomes" id="UP001172102"/>
    </source>
</evidence>
<protein>
    <submittedName>
        <fullName evidence="2">Uncharacterized protein</fullName>
    </submittedName>
</protein>
<reference evidence="2" key="1">
    <citation type="submission" date="2023-06" db="EMBL/GenBank/DDBJ databases">
        <title>Genome-scale phylogeny and comparative genomics of the fungal order Sordariales.</title>
        <authorList>
            <consortium name="Lawrence Berkeley National Laboratory"/>
            <person name="Hensen N."/>
            <person name="Bonometti L."/>
            <person name="Westerberg I."/>
            <person name="Brannstrom I.O."/>
            <person name="Guillou S."/>
            <person name="Cros-Aarteil S."/>
            <person name="Calhoun S."/>
            <person name="Haridas S."/>
            <person name="Kuo A."/>
            <person name="Mondo S."/>
            <person name="Pangilinan J."/>
            <person name="Riley R."/>
            <person name="Labutti K."/>
            <person name="Andreopoulos B."/>
            <person name="Lipzen A."/>
            <person name="Chen C."/>
            <person name="Yanf M."/>
            <person name="Daum C."/>
            <person name="Ng V."/>
            <person name="Clum A."/>
            <person name="Steindorff A."/>
            <person name="Ohm R."/>
            <person name="Martin F."/>
            <person name="Silar P."/>
            <person name="Natvig D."/>
            <person name="Lalanne C."/>
            <person name="Gautier V."/>
            <person name="Ament-Velasquez S.L."/>
            <person name="Kruys A."/>
            <person name="Hutchinson M.I."/>
            <person name="Powell A.J."/>
            <person name="Barry K."/>
            <person name="Miller A.N."/>
            <person name="Grigoriev I.V."/>
            <person name="Debuchy R."/>
            <person name="Gladieux P."/>
            <person name="Thoren M.H."/>
            <person name="Johannesson H."/>
        </authorList>
    </citation>
    <scope>NUCLEOTIDE SEQUENCE</scope>
    <source>
        <strain evidence="2">SMH4607-1</strain>
    </source>
</reference>
<keyword evidence="3" id="KW-1185">Reference proteome</keyword>
<keyword evidence="1" id="KW-1133">Transmembrane helix</keyword>